<dbReference type="AlphaFoldDB" id="A0A2I0T832"/>
<reference evidence="2" key="2">
    <citation type="submission" date="2017-12" db="EMBL/GenBank/DDBJ databases">
        <title>Genome sequence of the Bar-tailed Godwit (Limosa lapponica baueri).</title>
        <authorList>
            <person name="Lima N.C.B."/>
            <person name="Parody-Merino A.M."/>
            <person name="Battley P.F."/>
            <person name="Fidler A.E."/>
            <person name="Prosdocimi F."/>
        </authorList>
    </citation>
    <scope>NUCLEOTIDE SEQUENCE [LARGE SCALE GENOMIC DNA]</scope>
</reference>
<evidence type="ECO:0000313" key="1">
    <source>
        <dbReference type="EMBL" id="PKU29947.1"/>
    </source>
</evidence>
<accession>A0A2I0T832</accession>
<sequence length="105" mass="12118">MDLLQQVQWSSTKIIRGLEHLSYEDRLERVGIVQPGEEKAPGYLIATFQYLKGATEEQHSKTQVGIRKKKKKINPLGELEGRMRKVLANYTVEKQIISVNICEEY</sequence>
<proteinExistence type="predicted"/>
<name>A0A2I0T832_LIMLA</name>
<evidence type="ECO:0000313" key="2">
    <source>
        <dbReference type="Proteomes" id="UP000233556"/>
    </source>
</evidence>
<organism evidence="1 2">
    <name type="scientific">Limosa lapponica baueri</name>
    <dbReference type="NCBI Taxonomy" id="1758121"/>
    <lineage>
        <taxon>Eukaryota</taxon>
        <taxon>Metazoa</taxon>
        <taxon>Chordata</taxon>
        <taxon>Craniata</taxon>
        <taxon>Vertebrata</taxon>
        <taxon>Euteleostomi</taxon>
        <taxon>Archelosauria</taxon>
        <taxon>Archosauria</taxon>
        <taxon>Dinosauria</taxon>
        <taxon>Saurischia</taxon>
        <taxon>Theropoda</taxon>
        <taxon>Coelurosauria</taxon>
        <taxon>Aves</taxon>
        <taxon>Neognathae</taxon>
        <taxon>Neoaves</taxon>
        <taxon>Charadriiformes</taxon>
        <taxon>Scolopacidae</taxon>
        <taxon>Limosa</taxon>
    </lineage>
</organism>
<dbReference type="OrthoDB" id="416454at2759"/>
<evidence type="ECO:0008006" key="3">
    <source>
        <dbReference type="Google" id="ProtNLM"/>
    </source>
</evidence>
<gene>
    <name evidence="1" type="ORF">llap_19749</name>
</gene>
<dbReference type="EMBL" id="KZ515802">
    <property type="protein sequence ID" value="PKU29947.1"/>
    <property type="molecule type" value="Genomic_DNA"/>
</dbReference>
<protein>
    <recommendedName>
        <fullName evidence="3">Rna-directed dna polymerase from mobile element jockey-like</fullName>
    </recommendedName>
</protein>
<dbReference type="Proteomes" id="UP000233556">
    <property type="component" value="Unassembled WGS sequence"/>
</dbReference>
<reference evidence="2" key="1">
    <citation type="submission" date="2017-11" db="EMBL/GenBank/DDBJ databases">
        <authorList>
            <person name="Lima N.C."/>
            <person name="Parody-Merino A.M."/>
            <person name="Battley P.F."/>
            <person name="Fidler A.E."/>
            <person name="Prosdocimi F."/>
        </authorList>
    </citation>
    <scope>NUCLEOTIDE SEQUENCE [LARGE SCALE GENOMIC DNA]</scope>
</reference>
<keyword evidence="2" id="KW-1185">Reference proteome</keyword>